<evidence type="ECO:0000256" key="7">
    <source>
        <dbReference type="ARBA" id="ARBA00038151"/>
    </source>
</evidence>
<dbReference type="Gene3D" id="1.10.3730.20">
    <property type="match status" value="1"/>
</dbReference>
<evidence type="ECO:0000256" key="5">
    <source>
        <dbReference type="ARBA" id="ARBA00022989"/>
    </source>
</evidence>
<evidence type="ECO:0000256" key="3">
    <source>
        <dbReference type="ARBA" id="ARBA00022475"/>
    </source>
</evidence>
<evidence type="ECO:0000256" key="4">
    <source>
        <dbReference type="ARBA" id="ARBA00022692"/>
    </source>
</evidence>
<protein>
    <recommendedName>
        <fullName evidence="8">Guanidinium exporter</fullName>
    </recommendedName>
</protein>
<dbReference type="RefSeq" id="WP_189047234.1">
    <property type="nucleotide sequence ID" value="NZ_BMJQ01000007.1"/>
</dbReference>
<dbReference type="GO" id="GO:0005886">
    <property type="term" value="C:plasma membrane"/>
    <property type="evidence" value="ECO:0007669"/>
    <property type="project" value="UniProtKB-SubCell"/>
</dbReference>
<dbReference type="EMBL" id="BMJQ01000007">
    <property type="protein sequence ID" value="GGF22433.1"/>
    <property type="molecule type" value="Genomic_DNA"/>
</dbReference>
<dbReference type="PANTHER" id="PTHR30561">
    <property type="entry name" value="SMR FAMILY PROTON-DEPENDENT DRUG EFFLUX TRANSPORTER SUGE"/>
    <property type="match status" value="1"/>
</dbReference>
<keyword evidence="6 10" id="KW-0472">Membrane</keyword>
<evidence type="ECO:0000256" key="10">
    <source>
        <dbReference type="SAM" id="Phobius"/>
    </source>
</evidence>
<keyword evidence="4 9" id="KW-0812">Transmembrane</keyword>
<comment type="caution">
    <text evidence="11">The sequence shown here is derived from an EMBL/GenBank/DDBJ whole genome shotgun (WGS) entry which is preliminary data.</text>
</comment>
<dbReference type="InterPro" id="IPR045324">
    <property type="entry name" value="Small_multidrug_res"/>
</dbReference>
<reference evidence="11" key="2">
    <citation type="submission" date="2020-09" db="EMBL/GenBank/DDBJ databases">
        <authorList>
            <person name="Sun Q."/>
            <person name="Zhou Y."/>
        </authorList>
    </citation>
    <scope>NUCLEOTIDE SEQUENCE</scope>
    <source>
        <strain evidence="11">CGMCC 1.15725</strain>
    </source>
</reference>
<keyword evidence="3" id="KW-1003">Cell membrane</keyword>
<keyword evidence="2" id="KW-0813">Transport</keyword>
<dbReference type="FunFam" id="1.10.3730.20:FF:000001">
    <property type="entry name" value="Quaternary ammonium compound resistance transporter SugE"/>
    <property type="match status" value="1"/>
</dbReference>
<evidence type="ECO:0000256" key="8">
    <source>
        <dbReference type="ARBA" id="ARBA00039168"/>
    </source>
</evidence>
<comment type="similarity">
    <text evidence="7">Belongs to the drug/metabolite transporter (DMT) superfamily. Small multidrug resistance (SMR) (TC 2.A.7.1) family. Gdx/SugE subfamily.</text>
</comment>
<evidence type="ECO:0000256" key="2">
    <source>
        <dbReference type="ARBA" id="ARBA00022448"/>
    </source>
</evidence>
<organism evidence="11 12">
    <name type="scientific">Aliidongia dinghuensis</name>
    <dbReference type="NCBI Taxonomy" id="1867774"/>
    <lineage>
        <taxon>Bacteria</taxon>
        <taxon>Pseudomonadati</taxon>
        <taxon>Pseudomonadota</taxon>
        <taxon>Alphaproteobacteria</taxon>
        <taxon>Rhodospirillales</taxon>
        <taxon>Dongiaceae</taxon>
        <taxon>Aliidongia</taxon>
    </lineage>
</organism>
<evidence type="ECO:0000313" key="12">
    <source>
        <dbReference type="Proteomes" id="UP000646365"/>
    </source>
</evidence>
<sequence length="104" mass="11069">MAWVWLLVAGVLEVVWALALKQSNGFTRWVPNVVMAAGLFASFWFLSLAFKEIPMGTAYAVWTGIGAAGIAILGMVLYGEPISLARIGFLVMVLIGIAGLKLAA</sequence>
<dbReference type="AlphaFoldDB" id="A0A8J2YVN8"/>
<proteinExistence type="inferred from homology"/>
<evidence type="ECO:0000313" key="11">
    <source>
        <dbReference type="EMBL" id="GGF22433.1"/>
    </source>
</evidence>
<evidence type="ECO:0000256" key="1">
    <source>
        <dbReference type="ARBA" id="ARBA00004651"/>
    </source>
</evidence>
<feature type="transmembrane region" description="Helical" evidence="10">
    <location>
        <begin position="84"/>
        <end position="103"/>
    </location>
</feature>
<name>A0A8J2YVN8_9PROT</name>
<keyword evidence="5 10" id="KW-1133">Transmembrane helix</keyword>
<dbReference type="GO" id="GO:1990961">
    <property type="term" value="P:xenobiotic detoxification by transmembrane export across the plasma membrane"/>
    <property type="evidence" value="ECO:0007669"/>
    <property type="project" value="UniProtKB-ARBA"/>
</dbReference>
<gene>
    <name evidence="11" type="primary">sugE</name>
    <name evidence="11" type="ORF">GCM10011611_30660</name>
</gene>
<dbReference type="Pfam" id="PF00893">
    <property type="entry name" value="Multi_Drug_Res"/>
    <property type="match status" value="1"/>
</dbReference>
<dbReference type="SUPFAM" id="SSF103481">
    <property type="entry name" value="Multidrug resistance efflux transporter EmrE"/>
    <property type="match status" value="1"/>
</dbReference>
<dbReference type="GO" id="GO:0022857">
    <property type="term" value="F:transmembrane transporter activity"/>
    <property type="evidence" value="ECO:0007669"/>
    <property type="project" value="InterPro"/>
</dbReference>
<evidence type="ECO:0000256" key="9">
    <source>
        <dbReference type="RuleBase" id="RU003942"/>
    </source>
</evidence>
<dbReference type="InterPro" id="IPR000390">
    <property type="entry name" value="Small_drug/metabolite_transptr"/>
</dbReference>
<dbReference type="InterPro" id="IPR037185">
    <property type="entry name" value="EmrE-like"/>
</dbReference>
<comment type="subcellular location">
    <subcellularLocation>
        <location evidence="1 9">Cell membrane</location>
        <topology evidence="1 9">Multi-pass membrane protein</topology>
    </subcellularLocation>
</comment>
<reference evidence="11" key="1">
    <citation type="journal article" date="2014" name="Int. J. Syst. Evol. Microbiol.">
        <title>Complete genome sequence of Corynebacterium casei LMG S-19264T (=DSM 44701T), isolated from a smear-ripened cheese.</title>
        <authorList>
            <consortium name="US DOE Joint Genome Institute (JGI-PGF)"/>
            <person name="Walter F."/>
            <person name="Albersmeier A."/>
            <person name="Kalinowski J."/>
            <person name="Ruckert C."/>
        </authorList>
    </citation>
    <scope>NUCLEOTIDE SEQUENCE</scope>
    <source>
        <strain evidence="11">CGMCC 1.15725</strain>
    </source>
</reference>
<accession>A0A8J2YVN8</accession>
<feature type="transmembrane region" description="Helical" evidence="10">
    <location>
        <begin position="57"/>
        <end position="78"/>
    </location>
</feature>
<keyword evidence="12" id="KW-1185">Reference proteome</keyword>
<evidence type="ECO:0000256" key="6">
    <source>
        <dbReference type="ARBA" id="ARBA00023136"/>
    </source>
</evidence>
<feature type="transmembrane region" description="Helical" evidence="10">
    <location>
        <begin position="33"/>
        <end position="50"/>
    </location>
</feature>
<dbReference type="PANTHER" id="PTHR30561:SF0">
    <property type="entry name" value="GUANIDINIUM EXPORTER"/>
    <property type="match status" value="1"/>
</dbReference>
<dbReference type="Proteomes" id="UP000646365">
    <property type="component" value="Unassembled WGS sequence"/>
</dbReference>